<sequence>MPFKPLPLSVLKNSSIEISFVVLR</sequence>
<organism evidence="1 2">
    <name type="scientific">Rattus norvegicus</name>
    <name type="common">Rat</name>
    <dbReference type="NCBI Taxonomy" id="10116"/>
    <lineage>
        <taxon>Eukaryota</taxon>
        <taxon>Metazoa</taxon>
        <taxon>Chordata</taxon>
        <taxon>Craniata</taxon>
        <taxon>Vertebrata</taxon>
        <taxon>Euteleostomi</taxon>
        <taxon>Mammalia</taxon>
        <taxon>Eutheria</taxon>
        <taxon>Euarchontoglires</taxon>
        <taxon>Glires</taxon>
        <taxon>Rodentia</taxon>
        <taxon>Myomorpha</taxon>
        <taxon>Muroidea</taxon>
        <taxon>Muridae</taxon>
        <taxon>Murinae</taxon>
        <taxon>Rattus</taxon>
    </lineage>
</organism>
<name>A6J6V3_RAT</name>
<evidence type="ECO:0000313" key="2">
    <source>
        <dbReference type="Proteomes" id="UP000234681"/>
    </source>
</evidence>
<gene>
    <name evidence="1" type="ORF">rCG_44093</name>
</gene>
<protein>
    <submittedName>
        <fullName evidence="1">RCG44093</fullName>
    </submittedName>
</protein>
<reference evidence="2" key="1">
    <citation type="submission" date="2005-09" db="EMBL/GenBank/DDBJ databases">
        <authorList>
            <person name="Mural R.J."/>
            <person name="Li P.W."/>
            <person name="Adams M.D."/>
            <person name="Amanatides P.G."/>
            <person name="Baden-Tillson H."/>
            <person name="Barnstead M."/>
            <person name="Chin S.H."/>
            <person name="Dew I."/>
            <person name="Evans C.A."/>
            <person name="Ferriera S."/>
            <person name="Flanigan M."/>
            <person name="Fosler C."/>
            <person name="Glodek A."/>
            <person name="Gu Z."/>
            <person name="Holt R.A."/>
            <person name="Jennings D."/>
            <person name="Kraft C.L."/>
            <person name="Lu F."/>
            <person name="Nguyen T."/>
            <person name="Nusskern D.R."/>
            <person name="Pfannkoch C.M."/>
            <person name="Sitter C."/>
            <person name="Sutton G.G."/>
            <person name="Venter J.C."/>
            <person name="Wang Z."/>
            <person name="Woodage T."/>
            <person name="Zheng X.H."/>
            <person name="Zhong F."/>
        </authorList>
    </citation>
    <scope>NUCLEOTIDE SEQUENCE [LARGE SCALE GENOMIC DNA]</scope>
    <source>
        <strain>BN</strain>
        <strain evidence="2">Sprague-Dawley</strain>
    </source>
</reference>
<evidence type="ECO:0000313" key="1">
    <source>
        <dbReference type="EMBL" id="EDL98103.1"/>
    </source>
</evidence>
<accession>A6J6V3</accession>
<dbReference type="Proteomes" id="UP000234681">
    <property type="component" value="Chromosome 17"/>
</dbReference>
<dbReference type="AlphaFoldDB" id="A6J6V3"/>
<proteinExistence type="predicted"/>
<dbReference type="EMBL" id="CH473977">
    <property type="protein sequence ID" value="EDL98103.1"/>
    <property type="molecule type" value="Genomic_DNA"/>
</dbReference>